<protein>
    <submittedName>
        <fullName evidence="2">Integrase catalytic domain-containing protein</fullName>
    </submittedName>
</protein>
<dbReference type="Gene3D" id="3.30.70.270">
    <property type="match status" value="1"/>
</dbReference>
<evidence type="ECO:0000313" key="3">
    <source>
        <dbReference type="Proteomes" id="UP000886998"/>
    </source>
</evidence>
<dbReference type="Proteomes" id="UP000886998">
    <property type="component" value="Unassembled WGS sequence"/>
</dbReference>
<accession>A0A8X6XIY7</accession>
<comment type="caution">
    <text evidence="2">The sequence shown here is derived from an EMBL/GenBank/DDBJ whole genome shotgun (WGS) entry which is preliminary data.</text>
</comment>
<organism evidence="2 3">
    <name type="scientific">Trichonephila inaurata madagascariensis</name>
    <dbReference type="NCBI Taxonomy" id="2747483"/>
    <lineage>
        <taxon>Eukaryota</taxon>
        <taxon>Metazoa</taxon>
        <taxon>Ecdysozoa</taxon>
        <taxon>Arthropoda</taxon>
        <taxon>Chelicerata</taxon>
        <taxon>Arachnida</taxon>
        <taxon>Araneae</taxon>
        <taxon>Araneomorphae</taxon>
        <taxon>Entelegynae</taxon>
        <taxon>Araneoidea</taxon>
        <taxon>Nephilidae</taxon>
        <taxon>Trichonephila</taxon>
        <taxon>Trichonephila inaurata</taxon>
    </lineage>
</organism>
<proteinExistence type="predicted"/>
<dbReference type="InterPro" id="IPR043502">
    <property type="entry name" value="DNA/RNA_pol_sf"/>
</dbReference>
<dbReference type="SUPFAM" id="SSF56672">
    <property type="entry name" value="DNA/RNA polymerases"/>
    <property type="match status" value="1"/>
</dbReference>
<reference evidence="2" key="1">
    <citation type="submission" date="2020-08" db="EMBL/GenBank/DDBJ databases">
        <title>Multicomponent nature underlies the extraordinary mechanical properties of spider dragline silk.</title>
        <authorList>
            <person name="Kono N."/>
            <person name="Nakamura H."/>
            <person name="Mori M."/>
            <person name="Yoshida Y."/>
            <person name="Ohtoshi R."/>
            <person name="Malay A.D."/>
            <person name="Moran D.A.P."/>
            <person name="Tomita M."/>
            <person name="Numata K."/>
            <person name="Arakawa K."/>
        </authorList>
    </citation>
    <scope>NUCLEOTIDE SEQUENCE</scope>
</reference>
<dbReference type="Pfam" id="PF05380">
    <property type="entry name" value="Peptidase_A17"/>
    <property type="match status" value="1"/>
</dbReference>
<dbReference type="PANTHER" id="PTHR47331:SF1">
    <property type="entry name" value="GAG-LIKE PROTEIN"/>
    <property type="match status" value="1"/>
</dbReference>
<dbReference type="GO" id="GO:0071897">
    <property type="term" value="P:DNA biosynthetic process"/>
    <property type="evidence" value="ECO:0007669"/>
    <property type="project" value="UniProtKB-ARBA"/>
</dbReference>
<evidence type="ECO:0000313" key="2">
    <source>
        <dbReference type="EMBL" id="GFY54069.1"/>
    </source>
</evidence>
<dbReference type="EMBL" id="BMAV01009656">
    <property type="protein sequence ID" value="GFY54069.1"/>
    <property type="molecule type" value="Genomic_DNA"/>
</dbReference>
<evidence type="ECO:0000259" key="1">
    <source>
        <dbReference type="Pfam" id="PF18701"/>
    </source>
</evidence>
<dbReference type="InterPro" id="IPR043128">
    <property type="entry name" value="Rev_trsase/Diguanyl_cyclase"/>
</dbReference>
<gene>
    <name evidence="2" type="primary">AVEN_170258_1</name>
    <name evidence="2" type="ORF">TNIN_237141</name>
</gene>
<dbReference type="Pfam" id="PF18701">
    <property type="entry name" value="DUF5641"/>
    <property type="match status" value="1"/>
</dbReference>
<feature type="domain" description="DUF5641" evidence="1">
    <location>
        <begin position="1065"/>
        <end position="1157"/>
    </location>
</feature>
<dbReference type="InterPro" id="IPR040676">
    <property type="entry name" value="DUF5641"/>
</dbReference>
<dbReference type="AlphaFoldDB" id="A0A8X6XIY7"/>
<dbReference type="PANTHER" id="PTHR47331">
    <property type="entry name" value="PHD-TYPE DOMAIN-CONTAINING PROTEIN"/>
    <property type="match status" value="1"/>
</dbReference>
<sequence>MKFLRQEIESEDKVRLARSGFNLELDNINKCTSASSRRERIPTAAELYNSSENKKESCIFCGKLHFSNHCRYAHNLSYDEKKRILMKKAACFRCFAVKNVFRFCRAKVPACEFCGKSHYKVMCPEICINENSKNPRQEEKVENENGRDPTLSNATPIRKVLLQTLVVGLRGENKMKYIRVLIDSGSSKSYLTNFAIKEMRYECIAEENLTHSLFGGKETAETHKRYLISLSDFSDKYRCNFEVLNQEIICSGIPRIPRGSFIKKIKKHKIFLSDLNSQVDLLYQFSPDEIHGLIGADVLGKLYTGNIKQLKSDLVLVETRLGWTLMGKTDAGESTDSTNSVMSLHVNDAKISDLWRLDTLGILDPGEKGTRQELEKAAEEHFNRSVKMDSDGRYVVSLPWIQGHPPLPTCRNLAERRLKNCINSLKKTGNLEAYEGVFSEWLQEGVIEEVKNYCNDKSDHYLPHRAVIKENSTTRVRPVFDGSAREKNSPSINDCLEKGPNTVELIPAIMNRFRFKKIGVVADIRRAFLQIGLSELDRTYLKFLWWEEGDPAKPKVFLYRRVVFGLSCSPYLLGATIRFHRQNVPHNFEKTATLLLESFYVDNCVTSVDDHEELEKFVEESKTILSTAKFELRGWEHSYSDPESYDLLPPEGKSISVLGLRWHLKTDSLTIDLRDCVEDDTPVTKRKILSTVHKIFDPLGFTCPVTLGPKVLLQECWKLKVSWDTELPASISKKFERWRKELSKLNKIEIPRCLIPGRNAPGNLTFHVFCDASKIAYAACVFLRCESENSTTCQLIQARCRVAPMKSLSIPRLELLACSIGARLSQSVSSDMKLENLPKIFWSDSADALYWIKGTETWAPFVYNRVKEIRSLTNTEDWYHVPGPLNAADLPSRGCSVETLAMSRWWEGMDWLKRPPEEWPKSNVTPDFDIINSEKRKTVISAANHEGASEEKYYNRFSSYDRLLRVTAWMYRFFTNCKIEKSNRIIGVLTLEEMNRAEIAVLKIVQKESFSGTDDKRLKAIQCYVDPNDDVNDLTPLTPSMFLHDLKQEGIPDLDILDSSSLNKRHAYRQRVKQDLRKRFRTEYLGHLRQSSKFDRNQKPLQIGDIVLVSSDNTKRIEWPLAKVMELYPSKDGSIRLVKVKMKSGEFLRPVLRLIPLEVTQKVDLGKPPVDRIFPTNEPTVQLTGKECSSETIPDEPDVQRTVNDFSSETVPEKRSRYGRLIKQIVRI</sequence>
<name>A0A8X6XIY7_9ARAC</name>
<dbReference type="OrthoDB" id="6433571at2759"/>
<dbReference type="InterPro" id="IPR008042">
    <property type="entry name" value="Retrotrans_Pao"/>
</dbReference>
<dbReference type="Gene3D" id="3.10.10.10">
    <property type="entry name" value="HIV Type 1 Reverse Transcriptase, subunit A, domain 1"/>
    <property type="match status" value="1"/>
</dbReference>
<keyword evidence="3" id="KW-1185">Reference proteome</keyword>